<evidence type="ECO:0000256" key="8">
    <source>
        <dbReference type="ARBA" id="ARBA00023027"/>
    </source>
</evidence>
<evidence type="ECO:0000256" key="3">
    <source>
        <dbReference type="ARBA" id="ARBA00006743"/>
    </source>
</evidence>
<dbReference type="GO" id="GO:0035999">
    <property type="term" value="P:tetrahydrofolate interconversion"/>
    <property type="evidence" value="ECO:0007669"/>
    <property type="project" value="UniProtKB-UniPathway"/>
</dbReference>
<dbReference type="PANTHER" id="PTHR45754:SF3">
    <property type="entry name" value="METHYLENETETRAHYDROFOLATE REDUCTASE (NADPH)"/>
    <property type="match status" value="1"/>
</dbReference>
<evidence type="ECO:0000256" key="2">
    <source>
        <dbReference type="ARBA" id="ARBA00004777"/>
    </source>
</evidence>
<evidence type="ECO:0000256" key="6">
    <source>
        <dbReference type="ARBA" id="ARBA00022827"/>
    </source>
</evidence>
<evidence type="ECO:0000256" key="12">
    <source>
        <dbReference type="RuleBase" id="RU003862"/>
    </source>
</evidence>
<dbReference type="GO" id="GO:0071949">
    <property type="term" value="F:FAD binding"/>
    <property type="evidence" value="ECO:0007669"/>
    <property type="project" value="TreeGrafter"/>
</dbReference>
<accession>A0A6P1T055</accession>
<organism evidence="13 14">
    <name type="scientific">Algicella marina</name>
    <dbReference type="NCBI Taxonomy" id="2683284"/>
    <lineage>
        <taxon>Bacteria</taxon>
        <taxon>Pseudomonadati</taxon>
        <taxon>Pseudomonadota</taxon>
        <taxon>Alphaproteobacteria</taxon>
        <taxon>Rhodobacterales</taxon>
        <taxon>Paracoccaceae</taxon>
        <taxon>Algicella</taxon>
    </lineage>
</organism>
<dbReference type="EC" id="1.5.1.54" evidence="12"/>
<dbReference type="EMBL" id="CP046620">
    <property type="protein sequence ID" value="QHQ35013.1"/>
    <property type="molecule type" value="Genomic_DNA"/>
</dbReference>
<dbReference type="RefSeq" id="WP_161861578.1">
    <property type="nucleotide sequence ID" value="NZ_CP046620.1"/>
</dbReference>
<dbReference type="Gene3D" id="3.20.20.220">
    <property type="match status" value="1"/>
</dbReference>
<evidence type="ECO:0000256" key="10">
    <source>
        <dbReference type="ARBA" id="ARBA00034478"/>
    </source>
</evidence>
<keyword evidence="6 12" id="KW-0274">FAD</keyword>
<dbReference type="SUPFAM" id="SSF51730">
    <property type="entry name" value="FAD-linked oxidoreductase"/>
    <property type="match status" value="1"/>
</dbReference>
<dbReference type="KEGG" id="amaq:GO499_07300"/>
<dbReference type="GO" id="GO:0106312">
    <property type="term" value="F:methylenetetrahydrofolate reductase (NADH) activity"/>
    <property type="evidence" value="ECO:0007669"/>
    <property type="project" value="UniProtKB-EC"/>
</dbReference>
<keyword evidence="14" id="KW-1185">Reference proteome</keyword>
<evidence type="ECO:0000256" key="4">
    <source>
        <dbReference type="ARBA" id="ARBA00022605"/>
    </source>
</evidence>
<keyword evidence="9" id="KW-0486">Methionine biosynthesis</keyword>
<evidence type="ECO:0000313" key="13">
    <source>
        <dbReference type="EMBL" id="QHQ35013.1"/>
    </source>
</evidence>
<dbReference type="Proteomes" id="UP000464495">
    <property type="component" value="Chromosome"/>
</dbReference>
<dbReference type="AlphaFoldDB" id="A0A6P1T055"/>
<evidence type="ECO:0000256" key="5">
    <source>
        <dbReference type="ARBA" id="ARBA00022630"/>
    </source>
</evidence>
<dbReference type="GO" id="GO:0005829">
    <property type="term" value="C:cytosol"/>
    <property type="evidence" value="ECO:0007669"/>
    <property type="project" value="InterPro"/>
</dbReference>
<comment type="catalytic activity">
    <reaction evidence="11">
        <text>(6S)-5-methyl-5,6,7,8-tetrahydrofolate + NAD(+) = (6R)-5,10-methylene-5,6,7,8-tetrahydrofolate + NADH + H(+)</text>
        <dbReference type="Rhea" id="RHEA:19821"/>
        <dbReference type="ChEBI" id="CHEBI:15378"/>
        <dbReference type="ChEBI" id="CHEBI:15636"/>
        <dbReference type="ChEBI" id="CHEBI:18608"/>
        <dbReference type="ChEBI" id="CHEBI:57540"/>
        <dbReference type="ChEBI" id="CHEBI:57945"/>
        <dbReference type="EC" id="1.5.1.54"/>
    </reaction>
    <physiologicalReaction direction="right-to-left" evidence="11">
        <dbReference type="Rhea" id="RHEA:19823"/>
    </physiologicalReaction>
</comment>
<comment type="cofactor">
    <cofactor evidence="1 12">
        <name>FAD</name>
        <dbReference type="ChEBI" id="CHEBI:57692"/>
    </cofactor>
</comment>
<dbReference type="InterPro" id="IPR029041">
    <property type="entry name" value="FAD-linked_oxidoreductase-like"/>
</dbReference>
<gene>
    <name evidence="13" type="primary">metF</name>
    <name evidence="13" type="ORF">GO499_07300</name>
</gene>
<comment type="pathway">
    <text evidence="10">Amino-acid biosynthesis; L-methionine biosynthesis via de novo pathway.</text>
</comment>
<dbReference type="PANTHER" id="PTHR45754">
    <property type="entry name" value="METHYLENETETRAHYDROFOLATE REDUCTASE"/>
    <property type="match status" value="1"/>
</dbReference>
<dbReference type="InterPro" id="IPR004620">
    <property type="entry name" value="MTHF_reductase_bac"/>
</dbReference>
<name>A0A6P1T055_9RHOB</name>
<dbReference type="Pfam" id="PF02219">
    <property type="entry name" value="MTHFR"/>
    <property type="match status" value="1"/>
</dbReference>
<comment type="similarity">
    <text evidence="3 12">Belongs to the methylenetetrahydrofolate reductase family.</text>
</comment>
<dbReference type="CDD" id="cd00537">
    <property type="entry name" value="MTHFR"/>
    <property type="match status" value="1"/>
</dbReference>
<dbReference type="NCBIfam" id="TIGR00676">
    <property type="entry name" value="fadh2"/>
    <property type="match status" value="1"/>
</dbReference>
<dbReference type="UniPathway" id="UPA00193"/>
<keyword evidence="4" id="KW-0028">Amino-acid biosynthesis</keyword>
<evidence type="ECO:0000256" key="7">
    <source>
        <dbReference type="ARBA" id="ARBA00023002"/>
    </source>
</evidence>
<evidence type="ECO:0000256" key="11">
    <source>
        <dbReference type="ARBA" id="ARBA00048628"/>
    </source>
</evidence>
<evidence type="ECO:0000256" key="9">
    <source>
        <dbReference type="ARBA" id="ARBA00023167"/>
    </source>
</evidence>
<evidence type="ECO:0000313" key="14">
    <source>
        <dbReference type="Proteomes" id="UP000464495"/>
    </source>
</evidence>
<keyword evidence="5 12" id="KW-0285">Flavoprotein</keyword>
<keyword evidence="7 12" id="KW-0560">Oxidoreductase</keyword>
<protein>
    <recommendedName>
        <fullName evidence="12">Methylenetetrahydrofolate reductase</fullName>
        <ecNumber evidence="12">1.5.1.54</ecNumber>
    </recommendedName>
</protein>
<reference evidence="13 14" key="1">
    <citation type="submission" date="2019-12" db="EMBL/GenBank/DDBJ databases">
        <title>Complete genome sequence of Algicella marina strain 9Alg 56(T) isolated from the red alga Tichocarpus crinitus.</title>
        <authorList>
            <person name="Kim S.-G."/>
            <person name="Nedashkovskaya O.I."/>
        </authorList>
    </citation>
    <scope>NUCLEOTIDE SEQUENCE [LARGE SCALE GENOMIC DNA]</scope>
    <source>
        <strain evidence="13 14">9Alg 56</strain>
    </source>
</reference>
<keyword evidence="8" id="KW-0520">NAD</keyword>
<proteinExistence type="inferred from homology"/>
<evidence type="ECO:0000256" key="1">
    <source>
        <dbReference type="ARBA" id="ARBA00001974"/>
    </source>
</evidence>
<comment type="pathway">
    <text evidence="2 12">One-carbon metabolism; tetrahydrofolate interconversion.</text>
</comment>
<sequence>MTTFEQPDTSRRSLSFEFFPPQTTEATLRLWRSVERLAPLQPQFVSVTYGAGGTTRDRTKAAIRTIRDRAHLNVAGHLTCVGATREETLEVASEYSAIGVNRIVALRGDPPKGVDNFTPHPDGFSGSVELVGALVERGYDVAVGAYPEPHPEARTADDDINQLKAKVDAGATSAITQFFFDTELFLRFRDRCVAAGIDVPIHPGILPVEDFTRMKRFAGACGTSVPTWMDDAFGRAENEASATLLATAIATDHCDILMREGCDHLHFYTLNKPDLTYDICRALGFATADLMMASGQGAA</sequence>
<dbReference type="InterPro" id="IPR003171">
    <property type="entry name" value="Mehydrof_redctse-like"/>
</dbReference>
<dbReference type="GO" id="GO:0009086">
    <property type="term" value="P:methionine biosynthetic process"/>
    <property type="evidence" value="ECO:0007669"/>
    <property type="project" value="UniProtKB-KW"/>
</dbReference>